<protein>
    <submittedName>
        <fullName evidence="2">Uncharacterized protein</fullName>
    </submittedName>
</protein>
<evidence type="ECO:0000313" key="3">
    <source>
        <dbReference type="Proteomes" id="UP000823634"/>
    </source>
</evidence>
<dbReference type="Proteomes" id="UP000823634">
    <property type="component" value="Unassembled WGS sequence"/>
</dbReference>
<gene>
    <name evidence="2" type="ORF">IAC61_00605</name>
</gene>
<feature type="transmembrane region" description="Helical" evidence="1">
    <location>
        <begin position="6"/>
        <end position="21"/>
    </location>
</feature>
<keyword evidence="1" id="KW-1133">Transmembrane helix</keyword>
<keyword evidence="1" id="KW-0472">Membrane</keyword>
<accession>A0A9D9DIC5</accession>
<reference evidence="2" key="1">
    <citation type="submission" date="2020-10" db="EMBL/GenBank/DDBJ databases">
        <authorList>
            <person name="Gilroy R."/>
        </authorList>
    </citation>
    <scope>NUCLEOTIDE SEQUENCE</scope>
    <source>
        <strain evidence="2">17113</strain>
    </source>
</reference>
<dbReference type="EMBL" id="JADINA010000007">
    <property type="protein sequence ID" value="MBO8425804.1"/>
    <property type="molecule type" value="Genomic_DNA"/>
</dbReference>
<organism evidence="2 3">
    <name type="scientific">Candidatus Alloenteromonas pullistercoris</name>
    <dbReference type="NCBI Taxonomy" id="2840785"/>
    <lineage>
        <taxon>Bacteria</taxon>
        <taxon>Bacillati</taxon>
        <taxon>Bacillota</taxon>
        <taxon>Bacillota incertae sedis</taxon>
        <taxon>Candidatus Alloenteromonas</taxon>
    </lineage>
</organism>
<feature type="transmembrane region" description="Helical" evidence="1">
    <location>
        <begin position="139"/>
        <end position="157"/>
    </location>
</feature>
<dbReference type="AlphaFoldDB" id="A0A9D9DIC5"/>
<feature type="transmembrane region" description="Helical" evidence="1">
    <location>
        <begin position="26"/>
        <end position="44"/>
    </location>
</feature>
<sequence length="228" mass="26171">MWMRFAVPGVFLLFLLLFLILRRKSYFSILCRVLCLALTIWKAIEYALTPLVPTELSHLSYLLLGLSFGFFIRPFYFGAGALSLFSAVGYLLGVVISPNIFLHNMSLPVVIRGIFTHGLLFFLSLYALFYGFKVRRRDVFFPIGFAAAVLFVNYLQLEGYISIPYFSPNGKAMIMILDGSLLSYVFDSYTRFDVVLCQLCIYASFILLLYLLNRLSYRASNERRNLIV</sequence>
<feature type="transmembrane region" description="Helical" evidence="1">
    <location>
        <begin position="192"/>
        <end position="212"/>
    </location>
</feature>
<name>A0A9D9DIC5_9FIRM</name>
<evidence type="ECO:0000256" key="1">
    <source>
        <dbReference type="SAM" id="Phobius"/>
    </source>
</evidence>
<keyword evidence="1" id="KW-0812">Transmembrane</keyword>
<feature type="transmembrane region" description="Helical" evidence="1">
    <location>
        <begin position="114"/>
        <end position="132"/>
    </location>
</feature>
<reference evidence="2" key="2">
    <citation type="journal article" date="2021" name="PeerJ">
        <title>Extensive microbial diversity within the chicken gut microbiome revealed by metagenomics and culture.</title>
        <authorList>
            <person name="Gilroy R."/>
            <person name="Ravi A."/>
            <person name="Getino M."/>
            <person name="Pursley I."/>
            <person name="Horton D.L."/>
            <person name="Alikhan N.F."/>
            <person name="Baker D."/>
            <person name="Gharbi K."/>
            <person name="Hall N."/>
            <person name="Watson M."/>
            <person name="Adriaenssens E.M."/>
            <person name="Foster-Nyarko E."/>
            <person name="Jarju S."/>
            <person name="Secka A."/>
            <person name="Antonio M."/>
            <person name="Oren A."/>
            <person name="Chaudhuri R.R."/>
            <person name="La Ragione R."/>
            <person name="Hildebrand F."/>
            <person name="Pallen M.J."/>
        </authorList>
    </citation>
    <scope>NUCLEOTIDE SEQUENCE</scope>
    <source>
        <strain evidence="2">17113</strain>
    </source>
</reference>
<feature type="transmembrane region" description="Helical" evidence="1">
    <location>
        <begin position="79"/>
        <end position="102"/>
    </location>
</feature>
<comment type="caution">
    <text evidence="2">The sequence shown here is derived from an EMBL/GenBank/DDBJ whole genome shotgun (WGS) entry which is preliminary data.</text>
</comment>
<proteinExistence type="predicted"/>
<feature type="transmembrane region" description="Helical" evidence="1">
    <location>
        <begin position="56"/>
        <end position="72"/>
    </location>
</feature>
<evidence type="ECO:0000313" key="2">
    <source>
        <dbReference type="EMBL" id="MBO8425804.1"/>
    </source>
</evidence>